<keyword evidence="1" id="KW-0472">Membrane</keyword>
<keyword evidence="3" id="KW-1185">Reference proteome</keyword>
<organism evidence="2 3">
    <name type="scientific">Thalassotalea nanhaiensis</name>
    <dbReference type="NCBI Taxonomy" id="3065648"/>
    <lineage>
        <taxon>Bacteria</taxon>
        <taxon>Pseudomonadati</taxon>
        <taxon>Pseudomonadota</taxon>
        <taxon>Gammaproteobacteria</taxon>
        <taxon>Alteromonadales</taxon>
        <taxon>Colwelliaceae</taxon>
        <taxon>Thalassotalea</taxon>
    </lineage>
</organism>
<keyword evidence="1" id="KW-1133">Transmembrane helix</keyword>
<evidence type="ECO:0000256" key="1">
    <source>
        <dbReference type="SAM" id="Phobius"/>
    </source>
</evidence>
<gene>
    <name evidence="2" type="ORF">RI845_00265</name>
</gene>
<evidence type="ECO:0000313" key="2">
    <source>
        <dbReference type="EMBL" id="WNC68596.1"/>
    </source>
</evidence>
<protein>
    <submittedName>
        <fullName evidence="2">Uncharacterized protein</fullName>
    </submittedName>
</protein>
<proteinExistence type="predicted"/>
<name>A0ABY9TIB3_9GAMM</name>
<evidence type="ECO:0000313" key="3">
    <source>
        <dbReference type="Proteomes" id="UP001248581"/>
    </source>
</evidence>
<sequence length="195" mass="22078">MKPNNKIQMIRPVLTEVLSIVIGVLLALAVNEWNENRIQTGKADEAIQNIIHEIDSNIKLMDIVNKNNKVVIELLNNESVVTSNEKNNQQFLPGLQIQDTAWKTLQSTGVSQHIKYSTLYTLSNVYSLQEIYKKLGYNLIQNVANHRILLSVKDKGVLNSIDSKVFLTDMELIESVESALLSNYKKTLDQLKSKV</sequence>
<accession>A0ABY9TIB3</accession>
<dbReference type="RefSeq" id="WP_348387751.1">
    <property type="nucleotide sequence ID" value="NZ_CP134146.1"/>
</dbReference>
<keyword evidence="1" id="KW-0812">Transmembrane</keyword>
<reference evidence="3" key="1">
    <citation type="submission" date="2023-09" db="EMBL/GenBank/DDBJ databases">
        <authorList>
            <person name="Li S."/>
            <person name="Li X."/>
            <person name="Zhang C."/>
            <person name="Zhao Z."/>
        </authorList>
    </citation>
    <scope>NUCLEOTIDE SEQUENCE [LARGE SCALE GENOMIC DNA]</scope>
    <source>
        <strain evidence="3">SQ345</strain>
    </source>
</reference>
<feature type="transmembrane region" description="Helical" evidence="1">
    <location>
        <begin position="12"/>
        <end position="30"/>
    </location>
</feature>
<dbReference type="EMBL" id="CP134146">
    <property type="protein sequence ID" value="WNC68596.1"/>
    <property type="molecule type" value="Genomic_DNA"/>
</dbReference>
<dbReference type="Proteomes" id="UP001248581">
    <property type="component" value="Chromosome"/>
</dbReference>